<feature type="transmembrane region" description="Helical" evidence="1">
    <location>
        <begin position="12"/>
        <end position="31"/>
    </location>
</feature>
<keyword evidence="3" id="KW-1185">Reference proteome</keyword>
<evidence type="ECO:0000256" key="1">
    <source>
        <dbReference type="SAM" id="Phobius"/>
    </source>
</evidence>
<gene>
    <name evidence="2" type="ORF">GGR25_001312</name>
</gene>
<proteinExistence type="predicted"/>
<dbReference type="Proteomes" id="UP000553963">
    <property type="component" value="Unassembled WGS sequence"/>
</dbReference>
<dbReference type="InterPro" id="IPR008621">
    <property type="entry name" value="Cbb3-typ_cyt_oxidase_comp"/>
</dbReference>
<dbReference type="AlphaFoldDB" id="A0A840ALY8"/>
<name>A0A840ALY8_9HYPH</name>
<accession>A0A840ALY8</accession>
<keyword evidence="1" id="KW-0472">Membrane</keyword>
<evidence type="ECO:0000313" key="2">
    <source>
        <dbReference type="EMBL" id="MBB3930273.1"/>
    </source>
</evidence>
<organism evidence="2 3">
    <name type="scientific">Kaistia hirudinis</name>
    <dbReference type="NCBI Taxonomy" id="1293440"/>
    <lineage>
        <taxon>Bacteria</taxon>
        <taxon>Pseudomonadati</taxon>
        <taxon>Pseudomonadota</taxon>
        <taxon>Alphaproteobacteria</taxon>
        <taxon>Hyphomicrobiales</taxon>
        <taxon>Kaistiaceae</taxon>
        <taxon>Kaistia</taxon>
    </lineage>
</organism>
<keyword evidence="1" id="KW-0812">Transmembrane</keyword>
<dbReference type="EMBL" id="JACIDS010000002">
    <property type="protein sequence ID" value="MBB3930273.1"/>
    <property type="molecule type" value="Genomic_DNA"/>
</dbReference>
<comment type="caution">
    <text evidence="2">The sequence shown here is derived from an EMBL/GenBank/DDBJ whole genome shotgun (WGS) entry which is preliminary data.</text>
</comment>
<dbReference type="Pfam" id="PF05545">
    <property type="entry name" value="FixQ"/>
    <property type="match status" value="1"/>
</dbReference>
<keyword evidence="1" id="KW-1133">Transmembrane helix</keyword>
<protein>
    <submittedName>
        <fullName evidence="2">Cytochrome c oxidase cbb3-type subunit 4</fullName>
    </submittedName>
</protein>
<reference evidence="2 3" key="1">
    <citation type="submission" date="2020-08" db="EMBL/GenBank/DDBJ databases">
        <title>Genomic Encyclopedia of Type Strains, Phase IV (KMG-IV): sequencing the most valuable type-strain genomes for metagenomic binning, comparative biology and taxonomic classification.</title>
        <authorList>
            <person name="Goeker M."/>
        </authorList>
    </citation>
    <scope>NUCLEOTIDE SEQUENCE [LARGE SCALE GENOMIC DNA]</scope>
    <source>
        <strain evidence="2 3">DSM 25966</strain>
    </source>
</reference>
<evidence type="ECO:0000313" key="3">
    <source>
        <dbReference type="Proteomes" id="UP000553963"/>
    </source>
</evidence>
<sequence length="55" mass="6515">MNYHVMREFADSWGLLFMFAFFFCAAMFALFRPNAKKFARDAAEIPFKEDESHGR</sequence>
<dbReference type="RefSeq" id="WP_183397950.1">
    <property type="nucleotide sequence ID" value="NZ_JACIDS010000002.1"/>
</dbReference>